<reference evidence="1 2" key="1">
    <citation type="submission" date="2019-09" db="EMBL/GenBank/DDBJ databases">
        <title>Chitinophaga ginsengihumi sp. nov., isolated from soil of ginseng rhizosphere.</title>
        <authorList>
            <person name="Lee J."/>
        </authorList>
    </citation>
    <scope>NUCLEOTIDE SEQUENCE [LARGE SCALE GENOMIC DNA]</scope>
    <source>
        <strain evidence="1 2">BN140078</strain>
    </source>
</reference>
<dbReference type="Proteomes" id="UP000324611">
    <property type="component" value="Unassembled WGS sequence"/>
</dbReference>
<name>A0A5B2VPF9_9BACT</name>
<evidence type="ECO:0000313" key="2">
    <source>
        <dbReference type="Proteomes" id="UP000324611"/>
    </source>
</evidence>
<proteinExistence type="predicted"/>
<protein>
    <submittedName>
        <fullName evidence="1">Uncharacterized protein</fullName>
    </submittedName>
</protein>
<dbReference type="EMBL" id="VUOC01000004">
    <property type="protein sequence ID" value="KAA2239979.1"/>
    <property type="molecule type" value="Genomic_DNA"/>
</dbReference>
<comment type="caution">
    <text evidence="1">The sequence shown here is derived from an EMBL/GenBank/DDBJ whole genome shotgun (WGS) entry which is preliminary data.</text>
</comment>
<evidence type="ECO:0000313" key="1">
    <source>
        <dbReference type="EMBL" id="KAA2239979.1"/>
    </source>
</evidence>
<dbReference type="AlphaFoldDB" id="A0A5B2VPF9"/>
<keyword evidence="2" id="KW-1185">Reference proteome</keyword>
<reference evidence="1 2" key="2">
    <citation type="submission" date="2019-09" db="EMBL/GenBank/DDBJ databases">
        <authorList>
            <person name="Jin C."/>
        </authorList>
    </citation>
    <scope>NUCLEOTIDE SEQUENCE [LARGE SCALE GENOMIC DNA]</scope>
    <source>
        <strain evidence="1 2">BN140078</strain>
    </source>
</reference>
<gene>
    <name evidence="1" type="ORF">F0L74_27755</name>
</gene>
<sequence>MNLNNATDPVVVPLPYFDGSFIINMQFLTGGIGLIANEDLSSYEDENGVAYQQARYVIIPADAAARKAAGIDWNDYKQVKKYLNLKD</sequence>
<organism evidence="1 2">
    <name type="scientific">Chitinophaga agrisoli</name>
    <dbReference type="NCBI Taxonomy" id="2607653"/>
    <lineage>
        <taxon>Bacteria</taxon>
        <taxon>Pseudomonadati</taxon>
        <taxon>Bacteroidota</taxon>
        <taxon>Chitinophagia</taxon>
        <taxon>Chitinophagales</taxon>
        <taxon>Chitinophagaceae</taxon>
        <taxon>Chitinophaga</taxon>
    </lineage>
</organism>
<accession>A0A5B2VPF9</accession>